<dbReference type="EMBL" id="JAQNDK010000003">
    <property type="protein sequence ID" value="MDC0681545.1"/>
    <property type="molecule type" value="Genomic_DNA"/>
</dbReference>
<evidence type="ECO:0000256" key="2">
    <source>
        <dbReference type="ARBA" id="ARBA00022741"/>
    </source>
</evidence>
<dbReference type="SMART" id="SM00220">
    <property type="entry name" value="S_TKc"/>
    <property type="match status" value="1"/>
</dbReference>
<dbReference type="InterPro" id="IPR000719">
    <property type="entry name" value="Prot_kinase_dom"/>
</dbReference>
<evidence type="ECO:0000256" key="3">
    <source>
        <dbReference type="ARBA" id="ARBA00022777"/>
    </source>
</evidence>
<dbReference type="Gene3D" id="1.10.510.10">
    <property type="entry name" value="Transferase(Phosphotransferase) domain 1"/>
    <property type="match status" value="1"/>
</dbReference>
<keyword evidence="7" id="KW-1185">Reference proteome</keyword>
<gene>
    <name evidence="6" type="ORF">POL72_27650</name>
</gene>
<keyword evidence="1" id="KW-0808">Transferase</keyword>
<dbReference type="PROSITE" id="PS50011">
    <property type="entry name" value="PROTEIN_KINASE_DOM"/>
    <property type="match status" value="1"/>
</dbReference>
<evidence type="ECO:0000256" key="4">
    <source>
        <dbReference type="ARBA" id="ARBA00022840"/>
    </source>
</evidence>
<dbReference type="RefSeq" id="WP_272098715.1">
    <property type="nucleotide sequence ID" value="NZ_JAQNDK010000003.1"/>
</dbReference>
<dbReference type="Pfam" id="PF13271">
    <property type="entry name" value="DUF4062"/>
    <property type="match status" value="1"/>
</dbReference>
<organism evidence="6 7">
    <name type="scientific">Sorangium atrum</name>
    <dbReference type="NCBI Taxonomy" id="2995308"/>
    <lineage>
        <taxon>Bacteria</taxon>
        <taxon>Pseudomonadati</taxon>
        <taxon>Myxococcota</taxon>
        <taxon>Polyangia</taxon>
        <taxon>Polyangiales</taxon>
        <taxon>Polyangiaceae</taxon>
        <taxon>Sorangium</taxon>
    </lineage>
</organism>
<sequence>MNIFISSTFDDLIDYRETVHTAIRRLQNHGEDMIYWSADERTALAVSIERVSSSDLLILVLAHRYGTVPPGEERSFVEAEYDEARKRNIPVLAFFIEPMHPWPPPYIDPAPLAEKLAAFKTRIGQECVRQFFRTTESLAVLVTEALANFDRQRIEIPEPAALGHDALVLVQPRYDLVRRANARVVIGKGPDGLPLLLGVKRSQSLDSMLSRIAKLLEREKTAAPLDGISRVLVEEGERIWRNKGIWKIPVDSGAMPSCYVSYKSLSTLFAPSLLALTIPLPSGYQQNEVRDFRNRSTEQTTQASILVSRFGPDERVQSIGGENRFIALSLDNDETYVAGWRPGGAKHRGAPQSWRTFIEESMHGFSECRFVITRHRSPDLSEDIFRGVLAEYPHALSRALSATRYDERVRYSIVFSASRRALAEIVLRIADQLRGIHSSGRIHGDIKPHNILLTECGPVLIDMLSLSIGELSPALSPGWAAPEQVAVQPVSAATDIYPLGLMLTRLLNASLTGEVAEYVIPEKRDGRGPNKIGLLKNPRIYMAPENDVVARRSRIPWLDFTERCLLFDQKQRISSIDDFTEGLQSLLLVHPLTGYVDFTLTQPVQLARLPDGSELPCRIADDDWSPYYAT</sequence>
<protein>
    <submittedName>
        <fullName evidence="6">DUF4062 domain-containing protein</fullName>
    </submittedName>
</protein>
<dbReference type="InterPro" id="IPR011009">
    <property type="entry name" value="Kinase-like_dom_sf"/>
</dbReference>
<dbReference type="PANTHER" id="PTHR43289">
    <property type="entry name" value="MITOGEN-ACTIVATED PROTEIN KINASE KINASE KINASE 20-RELATED"/>
    <property type="match status" value="1"/>
</dbReference>
<feature type="domain" description="Protein kinase" evidence="5">
    <location>
        <begin position="244"/>
        <end position="593"/>
    </location>
</feature>
<dbReference type="PANTHER" id="PTHR43289:SF6">
    <property type="entry name" value="SERINE_THREONINE-PROTEIN KINASE NEKL-3"/>
    <property type="match status" value="1"/>
</dbReference>
<name>A0ABT5C557_9BACT</name>
<dbReference type="Pfam" id="PF00069">
    <property type="entry name" value="Pkinase"/>
    <property type="match status" value="1"/>
</dbReference>
<evidence type="ECO:0000259" key="5">
    <source>
        <dbReference type="PROSITE" id="PS50011"/>
    </source>
</evidence>
<dbReference type="InterPro" id="IPR025139">
    <property type="entry name" value="DUF4062"/>
</dbReference>
<evidence type="ECO:0000256" key="1">
    <source>
        <dbReference type="ARBA" id="ARBA00022679"/>
    </source>
</evidence>
<dbReference type="Proteomes" id="UP001217485">
    <property type="component" value="Unassembled WGS sequence"/>
</dbReference>
<proteinExistence type="predicted"/>
<keyword evidence="4" id="KW-0067">ATP-binding</keyword>
<evidence type="ECO:0000313" key="7">
    <source>
        <dbReference type="Proteomes" id="UP001217485"/>
    </source>
</evidence>
<comment type="caution">
    <text evidence="6">The sequence shown here is derived from an EMBL/GenBank/DDBJ whole genome shotgun (WGS) entry which is preliminary data.</text>
</comment>
<keyword evidence="2" id="KW-0547">Nucleotide-binding</keyword>
<accession>A0ABT5C557</accession>
<reference evidence="6 7" key="1">
    <citation type="submission" date="2023-01" db="EMBL/GenBank/DDBJ databases">
        <title>Minimal conservation of predation-associated metabolite biosynthetic gene clusters underscores biosynthetic potential of Myxococcota including descriptions for ten novel species: Archangium lansinium sp. nov., Myxococcus landrumus sp. nov., Nannocystis bai.</title>
        <authorList>
            <person name="Ahearne A."/>
            <person name="Stevens C."/>
            <person name="Dowd S."/>
        </authorList>
    </citation>
    <scope>NUCLEOTIDE SEQUENCE [LARGE SCALE GENOMIC DNA]</scope>
    <source>
        <strain evidence="6 7">WIWO2</strain>
    </source>
</reference>
<evidence type="ECO:0000313" key="6">
    <source>
        <dbReference type="EMBL" id="MDC0681545.1"/>
    </source>
</evidence>
<keyword evidence="3" id="KW-0418">Kinase</keyword>
<dbReference type="SUPFAM" id="SSF56112">
    <property type="entry name" value="Protein kinase-like (PK-like)"/>
    <property type="match status" value="1"/>
</dbReference>